<reference evidence="1 2" key="1">
    <citation type="journal article" date="2019" name="Nat. Ecol. Evol.">
        <title>Megaphylogeny resolves global patterns of mushroom evolution.</title>
        <authorList>
            <person name="Varga T."/>
            <person name="Krizsan K."/>
            <person name="Foldi C."/>
            <person name="Dima B."/>
            <person name="Sanchez-Garcia M."/>
            <person name="Sanchez-Ramirez S."/>
            <person name="Szollosi G.J."/>
            <person name="Szarkandi J.G."/>
            <person name="Papp V."/>
            <person name="Albert L."/>
            <person name="Andreopoulos W."/>
            <person name="Angelini C."/>
            <person name="Antonin V."/>
            <person name="Barry K.W."/>
            <person name="Bougher N.L."/>
            <person name="Buchanan P."/>
            <person name="Buyck B."/>
            <person name="Bense V."/>
            <person name="Catcheside P."/>
            <person name="Chovatia M."/>
            <person name="Cooper J."/>
            <person name="Damon W."/>
            <person name="Desjardin D."/>
            <person name="Finy P."/>
            <person name="Geml J."/>
            <person name="Haridas S."/>
            <person name="Hughes K."/>
            <person name="Justo A."/>
            <person name="Karasinski D."/>
            <person name="Kautmanova I."/>
            <person name="Kiss B."/>
            <person name="Kocsube S."/>
            <person name="Kotiranta H."/>
            <person name="LaButti K.M."/>
            <person name="Lechner B.E."/>
            <person name="Liimatainen K."/>
            <person name="Lipzen A."/>
            <person name="Lukacs Z."/>
            <person name="Mihaltcheva S."/>
            <person name="Morgado L.N."/>
            <person name="Niskanen T."/>
            <person name="Noordeloos M.E."/>
            <person name="Ohm R.A."/>
            <person name="Ortiz-Santana B."/>
            <person name="Ovrebo C."/>
            <person name="Racz N."/>
            <person name="Riley R."/>
            <person name="Savchenko A."/>
            <person name="Shiryaev A."/>
            <person name="Soop K."/>
            <person name="Spirin V."/>
            <person name="Szebenyi C."/>
            <person name="Tomsovsky M."/>
            <person name="Tulloss R.E."/>
            <person name="Uehling J."/>
            <person name="Grigoriev I.V."/>
            <person name="Vagvolgyi C."/>
            <person name="Papp T."/>
            <person name="Martin F.M."/>
            <person name="Miettinen O."/>
            <person name="Hibbett D.S."/>
            <person name="Nagy L.G."/>
        </authorList>
    </citation>
    <scope>NUCLEOTIDE SEQUENCE [LARGE SCALE GENOMIC DNA]</scope>
    <source>
        <strain evidence="1 2">NL-1719</strain>
    </source>
</reference>
<gene>
    <name evidence="1" type="ORF">BDN72DRAFT_825266</name>
</gene>
<accession>A0ACD3AG82</accession>
<protein>
    <submittedName>
        <fullName evidence="1">FAD/NAD(P)-binding domain-containing protein</fullName>
    </submittedName>
</protein>
<proteinExistence type="predicted"/>
<organism evidence="1 2">
    <name type="scientific">Pluteus cervinus</name>
    <dbReference type="NCBI Taxonomy" id="181527"/>
    <lineage>
        <taxon>Eukaryota</taxon>
        <taxon>Fungi</taxon>
        <taxon>Dikarya</taxon>
        <taxon>Basidiomycota</taxon>
        <taxon>Agaricomycotina</taxon>
        <taxon>Agaricomycetes</taxon>
        <taxon>Agaricomycetidae</taxon>
        <taxon>Agaricales</taxon>
        <taxon>Pluteineae</taxon>
        <taxon>Pluteaceae</taxon>
        <taxon>Pluteus</taxon>
    </lineage>
</organism>
<evidence type="ECO:0000313" key="2">
    <source>
        <dbReference type="Proteomes" id="UP000308600"/>
    </source>
</evidence>
<dbReference type="EMBL" id="ML208464">
    <property type="protein sequence ID" value="TFK64701.1"/>
    <property type="molecule type" value="Genomic_DNA"/>
</dbReference>
<name>A0ACD3AG82_9AGAR</name>
<sequence>MAENHFDIVLLGTGITESIVAASLAKAGFRIVHCDPNPYYGGDEASLSLDELVEWADRQISKPNSQYRSVVRSDQSLSQSRQYSVCLCPSVTASSGPVISSLVASGVAKYGGFRLLEPLSFFRSSGHIKNVPGSKEEVFKSRDISLSDKRRLMRFLMFAAGDFERKGELDGKADMPFYEFLQSVFALDDDIATAITYSLAFCTTPLEPTLSALQRLNKYLRSTGRYGASPFLIGQYGGIGEVAQGFCRAAAVSGGVYILGRNVSSISRASPEIGRKYSIHLEDMPEPLYCDLIISSQSLIPVNLLEDAKHIPPSQPSNSTFSAVARGIAIIDRPLYLFSLPASVERNSDDAEGAESPSAQRAADAATLIYPPGSLERGSAEAAASVFVTGEGTLAVPQNKWIVYLCLPVTSDAVDAKSVLKPYLDATLALTGVPDSPAEPLFTLFYTQVHPISPVAAPAGMEGKTLLVSPSLPFLPLPEPPDVAAINAEKVFWEAIKVFKRDTETLGESETAIDSFWPPLGVDTEENDDGDSW</sequence>
<keyword evidence="2" id="KW-1185">Reference proteome</keyword>
<dbReference type="Proteomes" id="UP000308600">
    <property type="component" value="Unassembled WGS sequence"/>
</dbReference>
<evidence type="ECO:0000313" key="1">
    <source>
        <dbReference type="EMBL" id="TFK64701.1"/>
    </source>
</evidence>